<dbReference type="SUPFAM" id="SSF50346">
    <property type="entry name" value="PRC-barrel domain"/>
    <property type="match status" value="1"/>
</dbReference>
<comment type="subcellular location">
    <subcellularLocation>
        <location evidence="5">Cytoplasm</location>
    </subcellularLocation>
</comment>
<dbReference type="GO" id="GO:0043022">
    <property type="term" value="F:ribosome binding"/>
    <property type="evidence" value="ECO:0007669"/>
    <property type="project" value="InterPro"/>
</dbReference>
<comment type="function">
    <text evidence="5">An accessory protein needed during the final step in the assembly of 30S ribosomal subunit, possibly for assembly of the head region. Essential for efficient processing of 16S rRNA. May be needed both before and after RbfA during the maturation of 16S rRNA. It has affinity for free ribosomal 30S subunits but not for 70S ribosomes.</text>
</comment>
<gene>
    <name evidence="5 8" type="primary">rimM</name>
    <name evidence="8" type="ORF">rosag_45760</name>
</gene>
<evidence type="ECO:0000256" key="5">
    <source>
        <dbReference type="HAMAP-Rule" id="MF_00014"/>
    </source>
</evidence>
<dbReference type="HAMAP" id="MF_00014">
    <property type="entry name" value="Ribosome_mat_RimM"/>
    <property type="match status" value="1"/>
</dbReference>
<dbReference type="GO" id="GO:0042274">
    <property type="term" value="P:ribosomal small subunit biogenesis"/>
    <property type="evidence" value="ECO:0007669"/>
    <property type="project" value="UniProtKB-UniRule"/>
</dbReference>
<dbReference type="InterPro" id="IPR036976">
    <property type="entry name" value="RimM_N_sf"/>
</dbReference>
<dbReference type="InterPro" id="IPR002676">
    <property type="entry name" value="RimM_N"/>
</dbReference>
<dbReference type="AlphaFoldDB" id="A0AA37VCT4"/>
<evidence type="ECO:0000313" key="8">
    <source>
        <dbReference type="EMBL" id="GLC28063.1"/>
    </source>
</evidence>
<dbReference type="InterPro" id="IPR056792">
    <property type="entry name" value="PRC_RimM"/>
</dbReference>
<keyword evidence="4 5" id="KW-0143">Chaperone</keyword>
<evidence type="ECO:0000259" key="7">
    <source>
        <dbReference type="Pfam" id="PF24986"/>
    </source>
</evidence>
<evidence type="ECO:0000256" key="3">
    <source>
        <dbReference type="ARBA" id="ARBA00022552"/>
    </source>
</evidence>
<dbReference type="GO" id="GO:0006364">
    <property type="term" value="P:rRNA processing"/>
    <property type="evidence" value="ECO:0007669"/>
    <property type="project" value="UniProtKB-UniRule"/>
</dbReference>
<dbReference type="GO" id="GO:0005737">
    <property type="term" value="C:cytoplasm"/>
    <property type="evidence" value="ECO:0007669"/>
    <property type="project" value="UniProtKB-SubCell"/>
</dbReference>
<comment type="caution">
    <text evidence="8">The sequence shown here is derived from an EMBL/GenBank/DDBJ whole genome shotgun (WGS) entry which is preliminary data.</text>
</comment>
<sequence>MTTSIGGGGNPADELAIVGRIRKAHGIRGELVVEPYTNEPAAVFAAGRRLFGGNADGRPLPQSPALTVRRASPHKDGWIVRVDEIADRTAAEAWRERTLLAPLAELPPPGDDEVYLHDLVGLRVQRVDGTAVGAVVDYYEMPHGIMLEVRLDARDGTALVPYRPEIVTVVDTGARTLTIDPPEGLLE</sequence>
<evidence type="ECO:0000256" key="1">
    <source>
        <dbReference type="ARBA" id="ARBA00022490"/>
    </source>
</evidence>
<reference evidence="8" key="1">
    <citation type="submission" date="2022-08" db="EMBL/GenBank/DDBJ databases">
        <title>Draft genome sequencing of Roseisolibacter agri AW1220.</title>
        <authorList>
            <person name="Tobiishi Y."/>
            <person name="Tonouchi A."/>
        </authorList>
    </citation>
    <scope>NUCLEOTIDE SEQUENCE</scope>
    <source>
        <strain evidence="8">AW1220</strain>
    </source>
</reference>
<dbReference type="NCBIfam" id="TIGR02273">
    <property type="entry name" value="16S_RimM"/>
    <property type="match status" value="1"/>
</dbReference>
<dbReference type="PANTHER" id="PTHR33692">
    <property type="entry name" value="RIBOSOME MATURATION FACTOR RIMM"/>
    <property type="match status" value="1"/>
</dbReference>
<keyword evidence="3 5" id="KW-0698">rRNA processing</keyword>
<dbReference type="Proteomes" id="UP001161325">
    <property type="component" value="Unassembled WGS sequence"/>
</dbReference>
<dbReference type="EMBL" id="BRXS01000007">
    <property type="protein sequence ID" value="GLC28063.1"/>
    <property type="molecule type" value="Genomic_DNA"/>
</dbReference>
<name>A0AA37VCT4_9BACT</name>
<dbReference type="InterPro" id="IPR011033">
    <property type="entry name" value="PRC_barrel-like_sf"/>
</dbReference>
<dbReference type="InterPro" id="IPR009000">
    <property type="entry name" value="Transl_B-barrel_sf"/>
</dbReference>
<dbReference type="Gene3D" id="2.40.30.60">
    <property type="entry name" value="RimM"/>
    <property type="match status" value="1"/>
</dbReference>
<evidence type="ECO:0000256" key="2">
    <source>
        <dbReference type="ARBA" id="ARBA00022517"/>
    </source>
</evidence>
<organism evidence="8 9">
    <name type="scientific">Roseisolibacter agri</name>
    <dbReference type="NCBI Taxonomy" id="2014610"/>
    <lineage>
        <taxon>Bacteria</taxon>
        <taxon>Pseudomonadati</taxon>
        <taxon>Gemmatimonadota</taxon>
        <taxon>Gemmatimonadia</taxon>
        <taxon>Gemmatimonadales</taxon>
        <taxon>Gemmatimonadaceae</taxon>
        <taxon>Roseisolibacter</taxon>
    </lineage>
</organism>
<dbReference type="PANTHER" id="PTHR33692:SF1">
    <property type="entry name" value="RIBOSOME MATURATION FACTOR RIMM"/>
    <property type="match status" value="1"/>
</dbReference>
<accession>A0AA37VCT4</accession>
<dbReference type="InterPro" id="IPR011961">
    <property type="entry name" value="RimM"/>
</dbReference>
<keyword evidence="1 5" id="KW-0963">Cytoplasm</keyword>
<dbReference type="Pfam" id="PF24986">
    <property type="entry name" value="PRC_RimM"/>
    <property type="match status" value="1"/>
</dbReference>
<comment type="similarity">
    <text evidence="5">Belongs to the RimM family.</text>
</comment>
<feature type="domain" description="RimM N-terminal" evidence="6">
    <location>
        <begin position="18"/>
        <end position="102"/>
    </location>
</feature>
<dbReference type="SUPFAM" id="SSF50447">
    <property type="entry name" value="Translation proteins"/>
    <property type="match status" value="1"/>
</dbReference>
<keyword evidence="9" id="KW-1185">Reference proteome</keyword>
<evidence type="ECO:0000313" key="9">
    <source>
        <dbReference type="Proteomes" id="UP001161325"/>
    </source>
</evidence>
<dbReference type="Gene3D" id="2.30.30.240">
    <property type="entry name" value="PRC-barrel domain"/>
    <property type="match status" value="1"/>
</dbReference>
<evidence type="ECO:0000256" key="4">
    <source>
        <dbReference type="ARBA" id="ARBA00023186"/>
    </source>
</evidence>
<feature type="domain" description="Ribosome maturation factor RimM PRC barrel" evidence="7">
    <location>
        <begin position="117"/>
        <end position="185"/>
    </location>
</feature>
<evidence type="ECO:0000259" key="6">
    <source>
        <dbReference type="Pfam" id="PF01782"/>
    </source>
</evidence>
<proteinExistence type="inferred from homology"/>
<comment type="subunit">
    <text evidence="5">Binds ribosomal protein uS19.</text>
</comment>
<dbReference type="GO" id="GO:0005840">
    <property type="term" value="C:ribosome"/>
    <property type="evidence" value="ECO:0007669"/>
    <property type="project" value="InterPro"/>
</dbReference>
<dbReference type="RefSeq" id="WP_284352489.1">
    <property type="nucleotide sequence ID" value="NZ_BRXS01000007.1"/>
</dbReference>
<protein>
    <recommendedName>
        <fullName evidence="5">Ribosome maturation factor RimM</fullName>
    </recommendedName>
</protein>
<keyword evidence="2 5" id="KW-0690">Ribosome biogenesis</keyword>
<dbReference type="Pfam" id="PF01782">
    <property type="entry name" value="RimM"/>
    <property type="match status" value="1"/>
</dbReference>
<comment type="domain">
    <text evidence="5">The PRC barrel domain binds ribosomal protein uS19.</text>
</comment>